<name>X1S8C1_9ZZZZ</name>
<gene>
    <name evidence="1" type="ORF">S12H4_22403</name>
</gene>
<evidence type="ECO:0000313" key="1">
    <source>
        <dbReference type="EMBL" id="GAI75356.1"/>
    </source>
</evidence>
<dbReference type="AlphaFoldDB" id="X1S8C1"/>
<comment type="caution">
    <text evidence="1">The sequence shown here is derived from an EMBL/GenBank/DDBJ whole genome shotgun (WGS) entry which is preliminary data.</text>
</comment>
<reference evidence="1" key="1">
    <citation type="journal article" date="2014" name="Front. Microbiol.">
        <title>High frequency of phylogenetically diverse reductive dehalogenase-homologous genes in deep subseafloor sedimentary metagenomes.</title>
        <authorList>
            <person name="Kawai M."/>
            <person name="Futagami T."/>
            <person name="Toyoda A."/>
            <person name="Takaki Y."/>
            <person name="Nishi S."/>
            <person name="Hori S."/>
            <person name="Arai W."/>
            <person name="Tsubouchi T."/>
            <person name="Morono Y."/>
            <person name="Uchiyama I."/>
            <person name="Ito T."/>
            <person name="Fujiyama A."/>
            <person name="Inagaki F."/>
            <person name="Takami H."/>
        </authorList>
    </citation>
    <scope>NUCLEOTIDE SEQUENCE</scope>
    <source>
        <strain evidence="1">Expedition CK06-06</strain>
    </source>
</reference>
<protein>
    <submittedName>
        <fullName evidence="1">Uncharacterized protein</fullName>
    </submittedName>
</protein>
<sequence>MAGRWRKVSRSEYMREMGLLSGKIRRLSRLRSEYFSLMGKLSGLARERARLYRRIPVVGIVSRVIIGDRIRAINAEYEIMLNEMREIYYFRFPTLEREIAEERTRLAEKIVPPPPPIVPRYQHKIVVCNIDTTRAGVRIVISITLWFDVRIDVQERFEREAIGKIHRWLDASFYGNIMGVPEPVKLSEEEKRLRQNVFLLLSPNNSTPPI</sequence>
<dbReference type="EMBL" id="BARW01011676">
    <property type="protein sequence ID" value="GAI75356.1"/>
    <property type="molecule type" value="Genomic_DNA"/>
</dbReference>
<organism evidence="1">
    <name type="scientific">marine sediment metagenome</name>
    <dbReference type="NCBI Taxonomy" id="412755"/>
    <lineage>
        <taxon>unclassified sequences</taxon>
        <taxon>metagenomes</taxon>
        <taxon>ecological metagenomes</taxon>
    </lineage>
</organism>
<accession>X1S8C1</accession>
<proteinExistence type="predicted"/>
<feature type="non-terminal residue" evidence="1">
    <location>
        <position position="210"/>
    </location>
</feature>